<gene>
    <name evidence="3" type="ORF">SAMN04489712_1028</name>
</gene>
<evidence type="ECO:0000313" key="4">
    <source>
        <dbReference type="Proteomes" id="UP000236723"/>
    </source>
</evidence>
<dbReference type="GO" id="GO:0005737">
    <property type="term" value="C:cytoplasm"/>
    <property type="evidence" value="ECO:0007669"/>
    <property type="project" value="TreeGrafter"/>
</dbReference>
<dbReference type="InterPro" id="IPR034151">
    <property type="entry name" value="TOPRIM_DnaG_bac"/>
</dbReference>
<sequence>MPETSSPQEEARRAQERERQLTVLHGIAQQETTRLYSGRSPWTWWLELAARHGRHGFTNTLLINAQMPTATDARSYRQWQAQGRQVKQGATGIRIISPRGTPRSVFDASQTTGPPPTGTRTFSPAEAWDRLHRLAADQGFQIDRAGRWTYTGPPGRLIQIAPAPNEQDAVTALAHQLGHVYLHAGRIDQAGDERWSCHGAQRVEADSIAYLLLVRLGMNPMGLTFPAVTRWAGTDPRANPLAAVRALADRVLRADARLQRHLSALPPPAAQQDDNDPKADALPLPHAPQPQPPRTADQRKPTRGLVPAIPASLDELEEIHRAAHHLFTSLRSNSWVPTYLNDRGFDEDTQQQWGIGHAPKAWRVLTDHLRHLSHTDEAILTSGLARRARSGRLYDTFRDRAMLPIRRPDGTIAGFIGRLPDGAEGPKYLNSPESPIFRKGELLFGLHEIRNRMVTGARPVLVEGPLDAMAVNTAAPQHYAAVAPSGTALTTAQLHALDRIADLSNSGLIIALDGDPAGRAATERAWSVLSQVTGPVEAAILPGGQDPADILRHQGPAALHEALQRTTPLADIAIDAAVRRAGHSLQAHEDRIAAIRAAAPLVAQLPPRQVAHQVVRMARALGTDPAIVTEALTETVAPADARHLAADDFPLSPLAPTRPATQGNTTSRPNRPPTKHPKHL</sequence>
<dbReference type="GO" id="GO:0006269">
    <property type="term" value="P:DNA replication, synthesis of primer"/>
    <property type="evidence" value="ECO:0007669"/>
    <property type="project" value="TreeGrafter"/>
</dbReference>
<name>A0A1H5UUJ6_9ACTN</name>
<dbReference type="InterPro" id="IPR013264">
    <property type="entry name" value="DNAG_N"/>
</dbReference>
<evidence type="ECO:0000259" key="2">
    <source>
        <dbReference type="PROSITE" id="PS50880"/>
    </source>
</evidence>
<dbReference type="CDD" id="cd03364">
    <property type="entry name" value="TOPRIM_DnaG_primases"/>
    <property type="match status" value="1"/>
</dbReference>
<accession>A0A1H5UUJ6</accession>
<feature type="domain" description="Toprim" evidence="2">
    <location>
        <begin position="457"/>
        <end position="542"/>
    </location>
</feature>
<dbReference type="PANTHER" id="PTHR30313">
    <property type="entry name" value="DNA PRIMASE"/>
    <property type="match status" value="1"/>
</dbReference>
<organism evidence="3 4">
    <name type="scientific">Thermomonospora echinospora</name>
    <dbReference type="NCBI Taxonomy" id="1992"/>
    <lineage>
        <taxon>Bacteria</taxon>
        <taxon>Bacillati</taxon>
        <taxon>Actinomycetota</taxon>
        <taxon>Actinomycetes</taxon>
        <taxon>Streptosporangiales</taxon>
        <taxon>Thermomonosporaceae</taxon>
        <taxon>Thermomonospora</taxon>
    </lineage>
</organism>
<dbReference type="AlphaFoldDB" id="A0A1H5UUJ6"/>
<dbReference type="InterPro" id="IPR050219">
    <property type="entry name" value="DnaG_primase"/>
</dbReference>
<keyword evidence="4" id="KW-1185">Reference proteome</keyword>
<protein>
    <submittedName>
        <fullName evidence="3">Toprim-like</fullName>
    </submittedName>
</protein>
<dbReference type="InterPro" id="IPR006171">
    <property type="entry name" value="TOPRIM_dom"/>
</dbReference>
<dbReference type="Pfam" id="PF08275">
    <property type="entry name" value="DNAG_N"/>
    <property type="match status" value="1"/>
</dbReference>
<dbReference type="Gene3D" id="3.90.980.10">
    <property type="entry name" value="DNA primase, catalytic core, N-terminal domain"/>
    <property type="match status" value="1"/>
</dbReference>
<dbReference type="SUPFAM" id="SSF56731">
    <property type="entry name" value="DNA primase core"/>
    <property type="match status" value="1"/>
</dbReference>
<dbReference type="Proteomes" id="UP000236723">
    <property type="component" value="Unassembled WGS sequence"/>
</dbReference>
<feature type="region of interest" description="Disordered" evidence="1">
    <location>
        <begin position="648"/>
        <end position="680"/>
    </location>
</feature>
<dbReference type="PANTHER" id="PTHR30313:SF2">
    <property type="entry name" value="DNA PRIMASE"/>
    <property type="match status" value="1"/>
</dbReference>
<evidence type="ECO:0000256" key="1">
    <source>
        <dbReference type="SAM" id="MobiDB-lite"/>
    </source>
</evidence>
<dbReference type="SMART" id="SM00493">
    <property type="entry name" value="TOPRIM"/>
    <property type="match status" value="1"/>
</dbReference>
<dbReference type="EMBL" id="FNVO01000002">
    <property type="protein sequence ID" value="SEF78151.1"/>
    <property type="molecule type" value="Genomic_DNA"/>
</dbReference>
<feature type="region of interest" description="Disordered" evidence="1">
    <location>
        <begin position="264"/>
        <end position="303"/>
    </location>
</feature>
<proteinExistence type="predicted"/>
<dbReference type="Pfam" id="PF13155">
    <property type="entry name" value="Toprim_2"/>
    <property type="match status" value="1"/>
</dbReference>
<evidence type="ECO:0000313" key="3">
    <source>
        <dbReference type="EMBL" id="SEF78151.1"/>
    </source>
</evidence>
<reference evidence="4" key="1">
    <citation type="submission" date="2016-10" db="EMBL/GenBank/DDBJ databases">
        <authorList>
            <person name="Varghese N."/>
            <person name="Submissions S."/>
        </authorList>
    </citation>
    <scope>NUCLEOTIDE SEQUENCE [LARGE SCALE GENOMIC DNA]</scope>
    <source>
        <strain evidence="4">DSM 43163</strain>
    </source>
</reference>
<dbReference type="OrthoDB" id="9803773at2"/>
<dbReference type="Gene3D" id="3.40.1360.10">
    <property type="match status" value="1"/>
</dbReference>
<dbReference type="RefSeq" id="WP_103936330.1">
    <property type="nucleotide sequence ID" value="NZ_FNVO01000002.1"/>
</dbReference>
<dbReference type="InterPro" id="IPR037068">
    <property type="entry name" value="DNA_primase_core_N_sf"/>
</dbReference>
<dbReference type="PROSITE" id="PS50880">
    <property type="entry name" value="TOPRIM"/>
    <property type="match status" value="1"/>
</dbReference>
<feature type="compositionally biased region" description="Polar residues" evidence="1">
    <location>
        <begin position="659"/>
        <end position="669"/>
    </location>
</feature>
<feature type="region of interest" description="Disordered" evidence="1">
    <location>
        <begin position="96"/>
        <end position="122"/>
    </location>
</feature>